<evidence type="ECO:0000256" key="1">
    <source>
        <dbReference type="ARBA" id="ARBA00006817"/>
    </source>
</evidence>
<keyword evidence="4" id="KW-1185">Reference proteome</keyword>
<dbReference type="Proteomes" id="UP000261620">
    <property type="component" value="Unplaced"/>
</dbReference>
<evidence type="ECO:0000313" key="4">
    <source>
        <dbReference type="Proteomes" id="UP000261620"/>
    </source>
</evidence>
<feature type="domain" description="Activator of Hsp90 ATPase homologue 1/2-like C-terminal" evidence="2">
    <location>
        <begin position="44"/>
        <end position="112"/>
    </location>
</feature>
<name>A0A3Q3WXS8_MOLML</name>
<sequence>SPIPRVHLVTPPQTTGVRISTCSFNLQETFQTSPDELYRTFINQEVPDQRIEMRWRFRTWPSGHYATVSLELEERGDETELRMACRGVPAGEENTTREGWTRFYFQAIRQTFGY</sequence>
<dbReference type="Pfam" id="PF08327">
    <property type="entry name" value="AHSA1"/>
    <property type="match status" value="1"/>
</dbReference>
<dbReference type="AlphaFoldDB" id="A0A3Q3WXS8"/>
<evidence type="ECO:0000259" key="2">
    <source>
        <dbReference type="Pfam" id="PF08327"/>
    </source>
</evidence>
<dbReference type="STRING" id="94237.ENSMMOP00000023363"/>
<reference evidence="3" key="2">
    <citation type="submission" date="2025-09" db="UniProtKB">
        <authorList>
            <consortium name="Ensembl"/>
        </authorList>
    </citation>
    <scope>IDENTIFICATION</scope>
</reference>
<protein>
    <recommendedName>
        <fullName evidence="2">Activator of Hsp90 ATPase homologue 1/2-like C-terminal domain-containing protein</fullName>
    </recommendedName>
</protein>
<proteinExistence type="inferred from homology"/>
<accession>A0A3Q3WXS8</accession>
<dbReference type="SUPFAM" id="SSF55961">
    <property type="entry name" value="Bet v1-like"/>
    <property type="match status" value="1"/>
</dbReference>
<dbReference type="OMA" id="IFTVKEX"/>
<organism evidence="3 4">
    <name type="scientific">Mola mola</name>
    <name type="common">Ocean sunfish</name>
    <name type="synonym">Tetraodon mola</name>
    <dbReference type="NCBI Taxonomy" id="94237"/>
    <lineage>
        <taxon>Eukaryota</taxon>
        <taxon>Metazoa</taxon>
        <taxon>Chordata</taxon>
        <taxon>Craniata</taxon>
        <taxon>Vertebrata</taxon>
        <taxon>Euteleostomi</taxon>
        <taxon>Actinopterygii</taxon>
        <taxon>Neopterygii</taxon>
        <taxon>Teleostei</taxon>
        <taxon>Neoteleostei</taxon>
        <taxon>Acanthomorphata</taxon>
        <taxon>Eupercaria</taxon>
        <taxon>Tetraodontiformes</taxon>
        <taxon>Molidae</taxon>
        <taxon>Mola</taxon>
    </lineage>
</organism>
<dbReference type="Ensembl" id="ENSMMOT00000023749.1">
    <property type="protein sequence ID" value="ENSMMOP00000023363.1"/>
    <property type="gene ID" value="ENSMMOG00000017775.1"/>
</dbReference>
<reference evidence="3" key="1">
    <citation type="submission" date="2025-08" db="UniProtKB">
        <authorList>
            <consortium name="Ensembl"/>
        </authorList>
    </citation>
    <scope>IDENTIFICATION</scope>
</reference>
<comment type="similarity">
    <text evidence="1">Belongs to the AHA1 family.</text>
</comment>
<dbReference type="InterPro" id="IPR013538">
    <property type="entry name" value="ASHA1/2-like_C"/>
</dbReference>
<dbReference type="InterPro" id="IPR023393">
    <property type="entry name" value="START-like_dom_sf"/>
</dbReference>
<evidence type="ECO:0000313" key="3">
    <source>
        <dbReference type="Ensembl" id="ENSMMOP00000023363.1"/>
    </source>
</evidence>
<dbReference type="Gene3D" id="3.30.530.20">
    <property type="match status" value="1"/>
</dbReference>